<evidence type="ECO:0000256" key="1">
    <source>
        <dbReference type="SAM" id="Phobius"/>
    </source>
</evidence>
<feature type="transmembrane region" description="Helical" evidence="1">
    <location>
        <begin position="16"/>
        <end position="36"/>
    </location>
</feature>
<keyword evidence="1" id="KW-0472">Membrane</keyword>
<gene>
    <name evidence="2" type="ORF">GCM10012289_38270</name>
</gene>
<name>A0A917Z0H1_9ACTN</name>
<comment type="caution">
    <text evidence="2">The sequence shown here is derived from an EMBL/GenBank/DDBJ whole genome shotgun (WGS) entry which is preliminary data.</text>
</comment>
<sequence length="149" mass="16927">MIASLRYEFAMQVRRPLLWIVYGLVLAMMVAVLDYWSLDLGVYEVSVPKEAMGVAAQIIVTLLPIVYGCMLADRPSRDRVLRRCRLRRRTHGPGRPNPRWRTATWRSWTAELLERAAGPDAVLLRRAHRGAMIETCGSAGRGVPSRIIR</sequence>
<reference evidence="2" key="2">
    <citation type="submission" date="2020-09" db="EMBL/GenBank/DDBJ databases">
        <authorList>
            <person name="Sun Q."/>
            <person name="Zhou Y."/>
        </authorList>
    </citation>
    <scope>NUCLEOTIDE SEQUENCE</scope>
    <source>
        <strain evidence="2">CGMCC 4.7368</strain>
    </source>
</reference>
<keyword evidence="3" id="KW-1185">Reference proteome</keyword>
<reference evidence="2" key="1">
    <citation type="journal article" date="2014" name="Int. J. Syst. Evol. Microbiol.">
        <title>Complete genome sequence of Corynebacterium casei LMG S-19264T (=DSM 44701T), isolated from a smear-ripened cheese.</title>
        <authorList>
            <consortium name="US DOE Joint Genome Institute (JGI-PGF)"/>
            <person name="Walter F."/>
            <person name="Albersmeier A."/>
            <person name="Kalinowski J."/>
            <person name="Ruckert C."/>
        </authorList>
    </citation>
    <scope>NUCLEOTIDE SEQUENCE</scope>
    <source>
        <strain evidence="2">CGMCC 4.7368</strain>
    </source>
</reference>
<dbReference type="RefSeq" id="WP_225263329.1">
    <property type="nucleotide sequence ID" value="NZ_BMNH01000011.1"/>
</dbReference>
<keyword evidence="1" id="KW-1133">Transmembrane helix</keyword>
<evidence type="ECO:0000313" key="2">
    <source>
        <dbReference type="EMBL" id="GGO71783.1"/>
    </source>
</evidence>
<keyword evidence="1" id="KW-0812">Transmembrane</keyword>
<protein>
    <submittedName>
        <fullName evidence="2">Uncharacterized protein</fullName>
    </submittedName>
</protein>
<evidence type="ECO:0000313" key="3">
    <source>
        <dbReference type="Proteomes" id="UP000646523"/>
    </source>
</evidence>
<dbReference type="Proteomes" id="UP000646523">
    <property type="component" value="Unassembled WGS sequence"/>
</dbReference>
<proteinExistence type="predicted"/>
<dbReference type="EMBL" id="BMNH01000011">
    <property type="protein sequence ID" value="GGO71783.1"/>
    <property type="molecule type" value="Genomic_DNA"/>
</dbReference>
<accession>A0A917Z0H1</accession>
<feature type="transmembrane region" description="Helical" evidence="1">
    <location>
        <begin position="51"/>
        <end position="72"/>
    </location>
</feature>
<organism evidence="2 3">
    <name type="scientific">Nonomuraea cavernae</name>
    <dbReference type="NCBI Taxonomy" id="2045107"/>
    <lineage>
        <taxon>Bacteria</taxon>
        <taxon>Bacillati</taxon>
        <taxon>Actinomycetota</taxon>
        <taxon>Actinomycetes</taxon>
        <taxon>Streptosporangiales</taxon>
        <taxon>Streptosporangiaceae</taxon>
        <taxon>Nonomuraea</taxon>
    </lineage>
</organism>
<dbReference type="AlphaFoldDB" id="A0A917Z0H1"/>